<evidence type="ECO:0000256" key="1">
    <source>
        <dbReference type="SAM" id="MobiDB-lite"/>
    </source>
</evidence>
<feature type="region of interest" description="Disordered" evidence="1">
    <location>
        <begin position="76"/>
        <end position="104"/>
    </location>
</feature>
<dbReference type="Proteomes" id="UP000887566">
    <property type="component" value="Unplaced"/>
</dbReference>
<reference evidence="3" key="1">
    <citation type="submission" date="2022-11" db="UniProtKB">
        <authorList>
            <consortium name="WormBaseParasite"/>
        </authorList>
    </citation>
    <scope>IDENTIFICATION</scope>
</reference>
<dbReference type="AlphaFoldDB" id="A0A914V237"/>
<organism evidence="2 3">
    <name type="scientific">Plectus sambesii</name>
    <dbReference type="NCBI Taxonomy" id="2011161"/>
    <lineage>
        <taxon>Eukaryota</taxon>
        <taxon>Metazoa</taxon>
        <taxon>Ecdysozoa</taxon>
        <taxon>Nematoda</taxon>
        <taxon>Chromadorea</taxon>
        <taxon>Plectida</taxon>
        <taxon>Plectina</taxon>
        <taxon>Plectoidea</taxon>
        <taxon>Plectidae</taxon>
        <taxon>Plectus</taxon>
    </lineage>
</organism>
<proteinExistence type="predicted"/>
<name>A0A914V237_9BILA</name>
<sequence length="123" mass="13239">MSFHARARGLAVADRSVPAAAADCAGEVTAFRPESTIVHMARRERTLIKGHSTSSTWTIIAVARAVGSYGGVLLPPRETARERERPTWSARPPTGGIGLAPLPPRRHPDNHFALSLCQARIVP</sequence>
<evidence type="ECO:0000313" key="3">
    <source>
        <dbReference type="WBParaSite" id="PSAMB.scaffold1464size31146.g13226.t1"/>
    </source>
</evidence>
<protein>
    <submittedName>
        <fullName evidence="3">Uncharacterized protein</fullName>
    </submittedName>
</protein>
<evidence type="ECO:0000313" key="2">
    <source>
        <dbReference type="Proteomes" id="UP000887566"/>
    </source>
</evidence>
<dbReference type="WBParaSite" id="PSAMB.scaffold1464size31146.g13226.t1">
    <property type="protein sequence ID" value="PSAMB.scaffold1464size31146.g13226.t1"/>
    <property type="gene ID" value="PSAMB.scaffold1464size31146.g13226"/>
</dbReference>
<keyword evidence="2" id="KW-1185">Reference proteome</keyword>
<accession>A0A914V237</accession>